<sequence>MSNRNFYITTPIYYINAKPHVGSAYTTIAADVLARYHRLLGDEVFFLTGTDENSQKNIEAAQKAGKGDCIQTYLDEMADIWQNTFKQLDITYTRFIRTTEADHHKAVEIFWKRVQEKGDIYLADYEGLYCPSCEAFLTPSDLENGLCPYHKKEPQKLIEKNYFFRATKYRDELLEYIEQHPDFIQPISRKNEVINYIKDFMVDISISRSTLEWGIPVPGDSTQRIYVWFDALINYLSGIGFGKDDANFEKWWGSVQHLVGKDIIKFHCALWPAMLLSAGLPLPQQVFAHGFFTVNGEKMSKSLDNVIDPISIVEMYNN</sequence>
<evidence type="ECO:0000256" key="9">
    <source>
        <dbReference type="ARBA" id="ARBA00030904"/>
    </source>
</evidence>
<reference evidence="13" key="1">
    <citation type="submission" date="2017-09" db="EMBL/GenBank/DDBJ databases">
        <title>Depth-based differentiation of microbial function through sediment-hosted aquifers and enrichment of novel symbionts in the deep terrestrial subsurface.</title>
        <authorList>
            <person name="Probst A.J."/>
            <person name="Ladd B."/>
            <person name="Jarett J.K."/>
            <person name="Geller-Mcgrath D.E."/>
            <person name="Sieber C.M.K."/>
            <person name="Emerson J.B."/>
            <person name="Anantharaman K."/>
            <person name="Thomas B.C."/>
            <person name="Malmstrom R."/>
            <person name="Stieglmeier M."/>
            <person name="Klingl A."/>
            <person name="Woyke T."/>
            <person name="Ryan C.M."/>
            <person name="Banfield J.F."/>
        </authorList>
    </citation>
    <scope>NUCLEOTIDE SEQUENCE [LARGE SCALE GENOMIC DNA]</scope>
</reference>
<dbReference type="SUPFAM" id="SSF52374">
    <property type="entry name" value="Nucleotidylyl transferase"/>
    <property type="match status" value="1"/>
</dbReference>
<dbReference type="EC" id="6.1.1.10" evidence="2"/>
<evidence type="ECO:0000256" key="10">
    <source>
        <dbReference type="RuleBase" id="RU363039"/>
    </source>
</evidence>
<proteinExistence type="inferred from homology"/>
<dbReference type="AlphaFoldDB" id="A0A2M7XFS2"/>
<dbReference type="InterPro" id="IPR023457">
    <property type="entry name" value="Met-tRNA_synth_2"/>
</dbReference>
<keyword evidence="7 10" id="KW-0648">Protein biosynthesis</keyword>
<evidence type="ECO:0000256" key="6">
    <source>
        <dbReference type="ARBA" id="ARBA00022840"/>
    </source>
</evidence>
<dbReference type="Gene3D" id="3.40.50.620">
    <property type="entry name" value="HUPs"/>
    <property type="match status" value="1"/>
</dbReference>
<dbReference type="GO" id="GO:0005524">
    <property type="term" value="F:ATP binding"/>
    <property type="evidence" value="ECO:0007669"/>
    <property type="project" value="UniProtKB-KW"/>
</dbReference>
<dbReference type="CDD" id="cd00814">
    <property type="entry name" value="MetRS_core"/>
    <property type="match status" value="1"/>
</dbReference>
<protein>
    <recommendedName>
        <fullName evidence="3">Methionine--tRNA ligase</fullName>
        <ecNumber evidence="2">6.1.1.10</ecNumber>
    </recommendedName>
    <alternativeName>
        <fullName evidence="9">Methionyl-tRNA synthetase</fullName>
    </alternativeName>
</protein>
<dbReference type="InterPro" id="IPR014729">
    <property type="entry name" value="Rossmann-like_a/b/a_fold"/>
</dbReference>
<dbReference type="Pfam" id="PF09334">
    <property type="entry name" value="tRNA-synt_1g"/>
    <property type="match status" value="1"/>
</dbReference>
<evidence type="ECO:0000256" key="2">
    <source>
        <dbReference type="ARBA" id="ARBA00012838"/>
    </source>
</evidence>
<feature type="non-terminal residue" evidence="12">
    <location>
        <position position="318"/>
    </location>
</feature>
<dbReference type="InterPro" id="IPR015413">
    <property type="entry name" value="Methionyl/Leucyl_tRNA_Synth"/>
</dbReference>
<evidence type="ECO:0000256" key="3">
    <source>
        <dbReference type="ARBA" id="ARBA00018753"/>
    </source>
</evidence>
<dbReference type="Proteomes" id="UP000229749">
    <property type="component" value="Unassembled WGS sequence"/>
</dbReference>
<comment type="caution">
    <text evidence="12">The sequence shown here is derived from an EMBL/GenBank/DDBJ whole genome shotgun (WGS) entry which is preliminary data.</text>
</comment>
<evidence type="ECO:0000256" key="8">
    <source>
        <dbReference type="ARBA" id="ARBA00023146"/>
    </source>
</evidence>
<dbReference type="InterPro" id="IPR033911">
    <property type="entry name" value="MetRS_core"/>
</dbReference>
<dbReference type="PANTHER" id="PTHR43326:SF1">
    <property type="entry name" value="METHIONINE--TRNA LIGASE, MITOCHONDRIAL"/>
    <property type="match status" value="1"/>
</dbReference>
<dbReference type="PANTHER" id="PTHR43326">
    <property type="entry name" value="METHIONYL-TRNA SYNTHETASE"/>
    <property type="match status" value="1"/>
</dbReference>
<evidence type="ECO:0000256" key="5">
    <source>
        <dbReference type="ARBA" id="ARBA00022741"/>
    </source>
</evidence>
<evidence type="ECO:0000256" key="1">
    <source>
        <dbReference type="ARBA" id="ARBA00003314"/>
    </source>
</evidence>
<dbReference type="GO" id="GO:0006431">
    <property type="term" value="P:methionyl-tRNA aminoacylation"/>
    <property type="evidence" value="ECO:0007669"/>
    <property type="project" value="InterPro"/>
</dbReference>
<keyword evidence="8 10" id="KW-0030">Aminoacyl-tRNA synthetase</keyword>
<evidence type="ECO:0000313" key="12">
    <source>
        <dbReference type="EMBL" id="PJA46724.1"/>
    </source>
</evidence>
<evidence type="ECO:0000313" key="13">
    <source>
        <dbReference type="Proteomes" id="UP000229749"/>
    </source>
</evidence>
<name>A0A2M7XFS2_9BACT</name>
<dbReference type="FunFam" id="2.170.220.10:FF:000002">
    <property type="entry name" value="Methionine--tRNA ligase"/>
    <property type="match status" value="1"/>
</dbReference>
<evidence type="ECO:0000259" key="11">
    <source>
        <dbReference type="Pfam" id="PF09334"/>
    </source>
</evidence>
<feature type="domain" description="Methionyl/Leucyl tRNA synthetase" evidence="11">
    <location>
        <begin position="137"/>
        <end position="316"/>
    </location>
</feature>
<evidence type="ECO:0000256" key="7">
    <source>
        <dbReference type="ARBA" id="ARBA00022917"/>
    </source>
</evidence>
<dbReference type="InterPro" id="IPR014758">
    <property type="entry name" value="Met-tRNA_synth"/>
</dbReference>
<keyword evidence="4 10" id="KW-0436">Ligase</keyword>
<dbReference type="EMBL" id="PFWS01000058">
    <property type="protein sequence ID" value="PJA46724.1"/>
    <property type="molecule type" value="Genomic_DNA"/>
</dbReference>
<dbReference type="PRINTS" id="PR01041">
    <property type="entry name" value="TRNASYNTHMET"/>
</dbReference>
<gene>
    <name evidence="12" type="ORF">CO172_03650</name>
</gene>
<comment type="similarity">
    <text evidence="10">Belongs to the class-I aminoacyl-tRNA synthetase family.</text>
</comment>
<accession>A0A2M7XFS2</accession>
<keyword evidence="5 10" id="KW-0547">Nucleotide-binding</keyword>
<comment type="function">
    <text evidence="1">Is required not only for elongation of protein synthesis but also for the initiation of all mRNA translation through initiator tRNA(fMet) aminoacylation.</text>
</comment>
<dbReference type="Gene3D" id="2.170.220.10">
    <property type="match status" value="1"/>
</dbReference>
<dbReference type="NCBIfam" id="TIGR00398">
    <property type="entry name" value="metG"/>
    <property type="match status" value="1"/>
</dbReference>
<evidence type="ECO:0000256" key="4">
    <source>
        <dbReference type="ARBA" id="ARBA00022598"/>
    </source>
</evidence>
<dbReference type="GO" id="GO:0004825">
    <property type="term" value="F:methionine-tRNA ligase activity"/>
    <property type="evidence" value="ECO:0007669"/>
    <property type="project" value="UniProtKB-EC"/>
</dbReference>
<keyword evidence="6 10" id="KW-0067">ATP-binding</keyword>
<organism evidence="12 13">
    <name type="scientific">Candidatus Uhrbacteria bacterium CG_4_9_14_3_um_filter_36_7</name>
    <dbReference type="NCBI Taxonomy" id="1975033"/>
    <lineage>
        <taxon>Bacteria</taxon>
        <taxon>Candidatus Uhriibacteriota</taxon>
    </lineage>
</organism>